<feature type="active site" evidence="5 6">
    <location>
        <position position="289"/>
    </location>
</feature>
<comment type="similarity">
    <text evidence="5">Belongs to the CheB family.</text>
</comment>
<comment type="catalytic activity">
    <reaction evidence="5">
        <text>L-glutaminyl-[protein] + H2O = L-glutamyl-[protein] + NH4(+)</text>
        <dbReference type="Rhea" id="RHEA:16441"/>
        <dbReference type="Rhea" id="RHEA-COMP:10207"/>
        <dbReference type="Rhea" id="RHEA-COMP:10208"/>
        <dbReference type="ChEBI" id="CHEBI:15377"/>
        <dbReference type="ChEBI" id="CHEBI:28938"/>
        <dbReference type="ChEBI" id="CHEBI:29973"/>
        <dbReference type="ChEBI" id="CHEBI:30011"/>
        <dbReference type="EC" id="3.5.1.44"/>
    </reaction>
</comment>
<comment type="function">
    <text evidence="5">Involved in chemotaxis. Part of a chemotaxis signal transduction system that modulates chemotaxis in response to various stimuli. Catalyzes the demethylation of specific methylglutamate residues introduced into the chemoreceptors (methyl-accepting chemotaxis proteins or MCP) by CheR. Also mediates the irreversible deamidation of specific glutamine residues to glutamic acid.</text>
</comment>
<dbReference type="GO" id="GO:0032259">
    <property type="term" value="P:methylation"/>
    <property type="evidence" value="ECO:0007669"/>
    <property type="project" value="UniProtKB-KW"/>
</dbReference>
<dbReference type="SUPFAM" id="SSF52172">
    <property type="entry name" value="CheY-like"/>
    <property type="match status" value="1"/>
</dbReference>
<dbReference type="CDD" id="cd17541">
    <property type="entry name" value="REC_CheB-like"/>
    <property type="match status" value="1"/>
</dbReference>
<evidence type="ECO:0000313" key="10">
    <source>
        <dbReference type="EMBL" id="NWJ47563.1"/>
    </source>
</evidence>
<comment type="subcellular location">
    <subcellularLocation>
        <location evidence="5">Cytoplasm</location>
    </subcellularLocation>
</comment>
<keyword evidence="2 5" id="KW-0145">Chemotaxis</keyword>
<dbReference type="Gene3D" id="3.40.50.180">
    <property type="entry name" value="Methylesterase CheB, C-terminal domain"/>
    <property type="match status" value="1"/>
</dbReference>
<dbReference type="NCBIfam" id="NF001965">
    <property type="entry name" value="PRK00742.1"/>
    <property type="match status" value="1"/>
</dbReference>
<evidence type="ECO:0000313" key="11">
    <source>
        <dbReference type="EMBL" id="WJW69473.1"/>
    </source>
</evidence>
<dbReference type="Gene3D" id="3.40.50.2300">
    <property type="match status" value="1"/>
</dbReference>
<dbReference type="Pfam" id="PF01339">
    <property type="entry name" value="CheB_methylest"/>
    <property type="match status" value="1"/>
</dbReference>
<dbReference type="GO" id="GO:0000156">
    <property type="term" value="F:phosphorelay response regulator activity"/>
    <property type="evidence" value="ECO:0007669"/>
    <property type="project" value="InterPro"/>
</dbReference>
<feature type="active site" evidence="5 6">
    <location>
        <position position="167"/>
    </location>
</feature>
<evidence type="ECO:0000256" key="7">
    <source>
        <dbReference type="PROSITE-ProRule" id="PRU00169"/>
    </source>
</evidence>
<feature type="domain" description="CheB-type methylesterase" evidence="9">
    <location>
        <begin position="152"/>
        <end position="343"/>
    </location>
</feature>
<dbReference type="EC" id="3.1.1.61" evidence="5"/>
<dbReference type="Pfam" id="PF00072">
    <property type="entry name" value="Response_reg"/>
    <property type="match status" value="1"/>
</dbReference>
<dbReference type="InterPro" id="IPR008248">
    <property type="entry name" value="CheB-like"/>
</dbReference>
<dbReference type="InterPro" id="IPR000673">
    <property type="entry name" value="Sig_transdc_resp-reg_Me-estase"/>
</dbReference>
<keyword evidence="5 7" id="KW-0597">Phosphoprotein</keyword>
<evidence type="ECO:0000313" key="12">
    <source>
        <dbReference type="Proteomes" id="UP000521676"/>
    </source>
</evidence>
<dbReference type="PANTHER" id="PTHR42872">
    <property type="entry name" value="PROTEIN-GLUTAMATE METHYLESTERASE/PROTEIN-GLUTAMINE GLUTAMINASE"/>
    <property type="match status" value="1"/>
</dbReference>
<reference evidence="10 12" key="1">
    <citation type="submission" date="2020-06" db="EMBL/GenBank/DDBJ databases">
        <title>Anoxygenic phototrophic Chloroflexota member uses a Type I reaction center.</title>
        <authorList>
            <person name="Tsuji J.M."/>
            <person name="Shaw N.A."/>
            <person name="Nagashima S."/>
            <person name="Venkiteswaran J."/>
            <person name="Schiff S.L."/>
            <person name="Hanada S."/>
            <person name="Tank M."/>
            <person name="Neufeld J.D."/>
        </authorList>
    </citation>
    <scope>NUCLEOTIDE SEQUENCE [LARGE SCALE GENOMIC DNA]</scope>
    <source>
        <strain evidence="10">L227-S17</strain>
    </source>
</reference>
<evidence type="ECO:0000313" key="13">
    <source>
        <dbReference type="Proteomes" id="UP001431572"/>
    </source>
</evidence>
<feature type="domain" description="Response regulatory" evidence="8">
    <location>
        <begin position="3"/>
        <end position="120"/>
    </location>
</feature>
<keyword evidence="10" id="KW-0808">Transferase</keyword>
<comment type="domain">
    <text evidence="5">Contains a C-terminal catalytic domain, and an N-terminal region which modulates catalytic activity.</text>
</comment>
<accession>A0A8T7M672</accession>
<comment type="PTM">
    <text evidence="5">Phosphorylated by CheA. Phosphorylation of the N-terminal regulatory domain activates the methylesterase activity.</text>
</comment>
<dbReference type="GO" id="GO:0005737">
    <property type="term" value="C:cytoplasm"/>
    <property type="evidence" value="ECO:0007669"/>
    <property type="project" value="UniProtKB-SubCell"/>
</dbReference>
<dbReference type="InterPro" id="IPR011006">
    <property type="entry name" value="CheY-like_superfamily"/>
</dbReference>
<evidence type="ECO:0000256" key="5">
    <source>
        <dbReference type="HAMAP-Rule" id="MF_00099"/>
    </source>
</evidence>
<keyword evidence="10" id="KW-0489">Methyltransferase</keyword>
<dbReference type="EMBL" id="JACATZ010000003">
    <property type="protein sequence ID" value="NWJ47563.1"/>
    <property type="molecule type" value="Genomic_DNA"/>
</dbReference>
<organism evidence="10 12">
    <name type="scientific">Candidatus Chlorohelix allophototropha</name>
    <dbReference type="NCBI Taxonomy" id="3003348"/>
    <lineage>
        <taxon>Bacteria</taxon>
        <taxon>Bacillati</taxon>
        <taxon>Chloroflexota</taxon>
        <taxon>Chloroflexia</taxon>
        <taxon>Candidatus Chloroheliales</taxon>
        <taxon>Candidatus Chloroheliaceae</taxon>
        <taxon>Candidatus Chlorohelix</taxon>
    </lineage>
</organism>
<sequence>MIKVLLCDDSPVFCRYMFEIFKTDPQLFVVGVAGNGQEAIQLNQKFHPDIIVMDIQMPIMDGIEATRSIMSDMPVPIVILSGLLQEEVNLGMLALEAGALTVVPKSGALSGTGAENAARILINTVKLMSEVKVVRRNLLNRINTNQLNFSVPKPGNKPPGLIAIAGSTGGPPALQKILKALPPNFKIPILITQHILPGFLEQLVVWLRQTTGRDIACVRNGAFLEFNSGKIWFAPDNAHLVLNPGFKLTLDESPGLNAHKPSADVMFESVARTARADALGIILTGMGNDGARGLKKLHDAGAVTVAQDESTSVVFGMPKAAIDLKAATLVLSLEQISSYLKHL</sequence>
<dbReference type="SMART" id="SM00448">
    <property type="entry name" value="REC"/>
    <property type="match status" value="1"/>
</dbReference>
<dbReference type="RefSeq" id="WP_341471357.1">
    <property type="nucleotide sequence ID" value="NZ_CP128400.1"/>
</dbReference>
<reference evidence="11" key="2">
    <citation type="journal article" date="2024" name="Nature">
        <title>Anoxygenic phototroph of the Chloroflexota uses a type I reaction centre.</title>
        <authorList>
            <person name="Tsuji J.M."/>
            <person name="Shaw N.A."/>
            <person name="Nagashima S."/>
            <person name="Venkiteswaran J.J."/>
            <person name="Schiff S.L."/>
            <person name="Watanabe T."/>
            <person name="Fukui M."/>
            <person name="Hanada S."/>
            <person name="Tank M."/>
            <person name="Neufeld J.D."/>
        </authorList>
    </citation>
    <scope>NUCLEOTIDE SEQUENCE</scope>
    <source>
        <strain evidence="11">L227-S17</strain>
    </source>
</reference>
<evidence type="ECO:0000259" key="9">
    <source>
        <dbReference type="PROSITE" id="PS50122"/>
    </source>
</evidence>
<name>A0A8T7M672_9CHLR</name>
<gene>
    <name evidence="5 10" type="primary">cheB</name>
    <name evidence="10" type="ORF">HXX08_17030</name>
    <name evidence="11" type="ORF">OZ401_003089</name>
</gene>
<keyword evidence="1 5" id="KW-0963">Cytoplasm</keyword>
<dbReference type="PROSITE" id="PS50110">
    <property type="entry name" value="RESPONSE_REGULATORY"/>
    <property type="match status" value="1"/>
</dbReference>
<dbReference type="GO" id="GO:0050568">
    <property type="term" value="F:protein-glutamine glutaminase activity"/>
    <property type="evidence" value="ECO:0007669"/>
    <property type="project" value="UniProtKB-UniRule"/>
</dbReference>
<evidence type="ECO:0000259" key="8">
    <source>
        <dbReference type="PROSITE" id="PS50110"/>
    </source>
</evidence>
<dbReference type="GO" id="GO:0006935">
    <property type="term" value="P:chemotaxis"/>
    <property type="evidence" value="ECO:0007669"/>
    <property type="project" value="UniProtKB-UniRule"/>
</dbReference>
<comment type="catalytic activity">
    <reaction evidence="4 5">
        <text>[protein]-L-glutamate 5-O-methyl ester + H2O = L-glutamyl-[protein] + methanol + H(+)</text>
        <dbReference type="Rhea" id="RHEA:23236"/>
        <dbReference type="Rhea" id="RHEA-COMP:10208"/>
        <dbReference type="Rhea" id="RHEA-COMP:10311"/>
        <dbReference type="ChEBI" id="CHEBI:15377"/>
        <dbReference type="ChEBI" id="CHEBI:15378"/>
        <dbReference type="ChEBI" id="CHEBI:17790"/>
        <dbReference type="ChEBI" id="CHEBI:29973"/>
        <dbReference type="ChEBI" id="CHEBI:82795"/>
        <dbReference type="EC" id="3.1.1.61"/>
    </reaction>
</comment>
<dbReference type="GO" id="GO:0008168">
    <property type="term" value="F:methyltransferase activity"/>
    <property type="evidence" value="ECO:0007669"/>
    <property type="project" value="UniProtKB-KW"/>
</dbReference>
<dbReference type="PIRSF" id="PIRSF000876">
    <property type="entry name" value="RR_chemtxs_CheB"/>
    <property type="match status" value="1"/>
</dbReference>
<proteinExistence type="inferred from homology"/>
<evidence type="ECO:0000256" key="6">
    <source>
        <dbReference type="PROSITE-ProRule" id="PRU00050"/>
    </source>
</evidence>
<evidence type="ECO:0000256" key="4">
    <source>
        <dbReference type="ARBA" id="ARBA00048267"/>
    </source>
</evidence>
<evidence type="ECO:0000256" key="1">
    <source>
        <dbReference type="ARBA" id="ARBA00022490"/>
    </source>
</evidence>
<dbReference type="InterPro" id="IPR035909">
    <property type="entry name" value="CheB_C"/>
</dbReference>
<dbReference type="SUPFAM" id="SSF52738">
    <property type="entry name" value="Methylesterase CheB, C-terminal domain"/>
    <property type="match status" value="1"/>
</dbReference>
<dbReference type="CDD" id="cd16432">
    <property type="entry name" value="CheB_Rec"/>
    <property type="match status" value="1"/>
</dbReference>
<dbReference type="Proteomes" id="UP001431572">
    <property type="component" value="Chromosome 2"/>
</dbReference>
<dbReference type="PROSITE" id="PS50122">
    <property type="entry name" value="CHEB"/>
    <property type="match status" value="1"/>
</dbReference>
<dbReference type="GO" id="GO:0008984">
    <property type="term" value="F:protein-glutamate methylesterase activity"/>
    <property type="evidence" value="ECO:0007669"/>
    <property type="project" value="UniProtKB-UniRule"/>
</dbReference>
<dbReference type="HAMAP" id="MF_00099">
    <property type="entry name" value="CheB_chemtxs"/>
    <property type="match status" value="1"/>
</dbReference>
<dbReference type="InterPro" id="IPR001789">
    <property type="entry name" value="Sig_transdc_resp-reg_receiver"/>
</dbReference>
<feature type="modified residue" description="4-aspartylphosphate" evidence="5 7">
    <location>
        <position position="54"/>
    </location>
</feature>
<dbReference type="EMBL" id="CP128400">
    <property type="protein sequence ID" value="WJW69473.1"/>
    <property type="molecule type" value="Genomic_DNA"/>
</dbReference>
<evidence type="ECO:0000256" key="3">
    <source>
        <dbReference type="ARBA" id="ARBA00022801"/>
    </source>
</evidence>
<keyword evidence="13" id="KW-1185">Reference proteome</keyword>
<dbReference type="AlphaFoldDB" id="A0A8T7M672"/>
<feature type="active site" evidence="5 6">
    <location>
        <position position="194"/>
    </location>
</feature>
<protein>
    <recommendedName>
        <fullName evidence="5">Protein-glutamate methylesterase/protein-glutamine glutaminase</fullName>
        <ecNumber evidence="5">3.1.1.61</ecNumber>
        <ecNumber evidence="5">3.5.1.44</ecNumber>
    </recommendedName>
</protein>
<dbReference type="EC" id="3.5.1.44" evidence="5"/>
<dbReference type="PANTHER" id="PTHR42872:SF6">
    <property type="entry name" value="PROTEIN-GLUTAMATE METHYLESTERASE_PROTEIN-GLUTAMINE GLUTAMINASE"/>
    <property type="match status" value="1"/>
</dbReference>
<evidence type="ECO:0000256" key="2">
    <source>
        <dbReference type="ARBA" id="ARBA00022500"/>
    </source>
</evidence>
<keyword evidence="3 5" id="KW-0378">Hydrolase</keyword>
<dbReference type="Proteomes" id="UP000521676">
    <property type="component" value="Unassembled WGS sequence"/>
</dbReference>